<feature type="chain" id="PRO_5046203120" evidence="3">
    <location>
        <begin position="22"/>
        <end position="198"/>
    </location>
</feature>
<dbReference type="Pfam" id="PF22784">
    <property type="entry name" value="PTP-SAK"/>
    <property type="match status" value="1"/>
</dbReference>
<dbReference type="EMBL" id="JBHSMT010000013">
    <property type="protein sequence ID" value="MFC5473984.1"/>
    <property type="molecule type" value="Genomic_DNA"/>
</dbReference>
<dbReference type="Gene3D" id="3.90.190.10">
    <property type="entry name" value="Protein tyrosine phosphatase superfamily"/>
    <property type="match status" value="1"/>
</dbReference>
<gene>
    <name evidence="5" type="ORF">ACFPM8_08425</name>
</gene>
<comment type="similarity">
    <text evidence="1">Belongs to the protein-tyrosine phosphatase family.</text>
</comment>
<reference evidence="6" key="1">
    <citation type="journal article" date="2019" name="Int. J. Syst. Evol. Microbiol.">
        <title>The Global Catalogue of Microorganisms (GCM) 10K type strain sequencing project: providing services to taxonomists for standard genome sequencing and annotation.</title>
        <authorList>
            <consortium name="The Broad Institute Genomics Platform"/>
            <consortium name="The Broad Institute Genome Sequencing Center for Infectious Disease"/>
            <person name="Wu L."/>
            <person name="Ma J."/>
        </authorList>
    </citation>
    <scope>NUCLEOTIDE SEQUENCE [LARGE SCALE GENOMIC DNA]</scope>
    <source>
        <strain evidence="6">JCM 17066</strain>
    </source>
</reference>
<evidence type="ECO:0000313" key="5">
    <source>
        <dbReference type="EMBL" id="MFC5473984.1"/>
    </source>
</evidence>
<feature type="domain" description="Tyrosine specific protein phosphatases" evidence="4">
    <location>
        <begin position="114"/>
        <end position="168"/>
    </location>
</feature>
<dbReference type="RefSeq" id="WP_378997011.1">
    <property type="nucleotide sequence ID" value="NZ_JBHSMT010000013.1"/>
</dbReference>
<dbReference type="PROSITE" id="PS50056">
    <property type="entry name" value="TYR_PHOSPHATASE_2"/>
    <property type="match status" value="1"/>
</dbReference>
<proteinExistence type="inferred from homology"/>
<dbReference type="SUPFAM" id="SSF52799">
    <property type="entry name" value="(Phosphotyrosine protein) phosphatases II"/>
    <property type="match status" value="1"/>
</dbReference>
<dbReference type="InterPro" id="IPR057023">
    <property type="entry name" value="PTP-SAK"/>
</dbReference>
<evidence type="ECO:0000313" key="6">
    <source>
        <dbReference type="Proteomes" id="UP001596045"/>
    </source>
</evidence>
<dbReference type="CDD" id="cd14529">
    <property type="entry name" value="TpbA-like"/>
    <property type="match status" value="1"/>
</dbReference>
<dbReference type="PROSITE" id="PS00383">
    <property type="entry name" value="TYR_PHOSPHATASE_1"/>
    <property type="match status" value="1"/>
</dbReference>
<evidence type="ECO:0000256" key="1">
    <source>
        <dbReference type="ARBA" id="ARBA00009580"/>
    </source>
</evidence>
<sequence length="198" mass="21855">MTARSCAASLLLLAGLGGLFATTDAASSAAVAPAERPLNWAQSVAGTPVNNLHQITPLLYRSAQLSKDDVPRLQQLGIKKVISFRAFHSDDKILAGSQIAMQRIPVNTWHIRDQDMIAALKALRNLEQDGPVLIHCQHGADRTGLVSALYRVVYQGWSKEQALNELQNGGYGFHAIWQNIKWYLESVDVEKLRREVNS</sequence>
<keyword evidence="3" id="KW-0732">Signal</keyword>
<dbReference type="InterPro" id="IPR016130">
    <property type="entry name" value="Tyr_Pase_AS"/>
</dbReference>
<evidence type="ECO:0000259" key="4">
    <source>
        <dbReference type="PROSITE" id="PS50056"/>
    </source>
</evidence>
<name>A0ABW0M707_9BURK</name>
<accession>A0ABW0M707</accession>
<evidence type="ECO:0000256" key="3">
    <source>
        <dbReference type="SAM" id="SignalP"/>
    </source>
</evidence>
<feature type="signal peptide" evidence="3">
    <location>
        <begin position="1"/>
        <end position="21"/>
    </location>
</feature>
<dbReference type="Proteomes" id="UP001596045">
    <property type="component" value="Unassembled WGS sequence"/>
</dbReference>
<keyword evidence="6" id="KW-1185">Reference proteome</keyword>
<dbReference type="InterPro" id="IPR000387">
    <property type="entry name" value="Tyr_Pase_dom"/>
</dbReference>
<protein>
    <submittedName>
        <fullName evidence="5">Dual specificity protein phosphatase family protein</fullName>
    </submittedName>
</protein>
<comment type="caution">
    <text evidence="5">The sequence shown here is derived from an EMBL/GenBank/DDBJ whole genome shotgun (WGS) entry which is preliminary data.</text>
</comment>
<organism evidence="5 6">
    <name type="scientific">Paraherbaspirillum soli</name>
    <dbReference type="NCBI Taxonomy" id="631222"/>
    <lineage>
        <taxon>Bacteria</taxon>
        <taxon>Pseudomonadati</taxon>
        <taxon>Pseudomonadota</taxon>
        <taxon>Betaproteobacteria</taxon>
        <taxon>Burkholderiales</taxon>
        <taxon>Oxalobacteraceae</taxon>
        <taxon>Paraherbaspirillum</taxon>
    </lineage>
</organism>
<dbReference type="InterPro" id="IPR029021">
    <property type="entry name" value="Prot-tyrosine_phosphatase-like"/>
</dbReference>
<keyword evidence="2" id="KW-0378">Hydrolase</keyword>
<dbReference type="PANTHER" id="PTHR31126">
    <property type="entry name" value="TYROSINE-PROTEIN PHOSPHATASE"/>
    <property type="match status" value="1"/>
</dbReference>
<evidence type="ECO:0000256" key="2">
    <source>
        <dbReference type="ARBA" id="ARBA00022801"/>
    </source>
</evidence>
<dbReference type="PANTHER" id="PTHR31126:SF72">
    <property type="entry name" value="DUAL SPECIFICITY PROTEIN PHOSPHATASE TPBA"/>
    <property type="match status" value="1"/>
</dbReference>